<dbReference type="PANTHER" id="PTHR33059:SF84">
    <property type="entry name" value="FCS-LIKE ZINC FINGER 15"/>
    <property type="match status" value="1"/>
</dbReference>
<evidence type="ECO:0000313" key="9">
    <source>
        <dbReference type="Proteomes" id="UP001341281"/>
    </source>
</evidence>
<feature type="zinc finger region" description="FLZ-type" evidence="5">
    <location>
        <begin position="44"/>
        <end position="88"/>
    </location>
</feature>
<evidence type="ECO:0000256" key="6">
    <source>
        <dbReference type="SAM" id="MobiDB-lite"/>
    </source>
</evidence>
<comment type="subcellular location">
    <subcellularLocation>
        <location evidence="1">Cytoplasm</location>
    </subcellularLocation>
</comment>
<dbReference type="Pfam" id="PF04570">
    <property type="entry name" value="zf-FLZ"/>
    <property type="match status" value="1"/>
</dbReference>
<feature type="domain" description="FLZ-type" evidence="7">
    <location>
        <begin position="44"/>
        <end position="88"/>
    </location>
</feature>
<protein>
    <recommendedName>
        <fullName evidence="7">FLZ-type domain-containing protein</fullName>
    </recommendedName>
</protein>
<name>A0AAQ3PI01_PASNO</name>
<evidence type="ECO:0000256" key="5">
    <source>
        <dbReference type="PROSITE-ProRule" id="PRU01131"/>
    </source>
</evidence>
<dbReference type="Proteomes" id="UP001341281">
    <property type="component" value="Chromosome 01"/>
</dbReference>
<evidence type="ECO:0000256" key="4">
    <source>
        <dbReference type="ARBA" id="ARBA00022723"/>
    </source>
</evidence>
<dbReference type="AlphaFoldDB" id="A0AAQ3PI01"/>
<evidence type="ECO:0000256" key="3">
    <source>
        <dbReference type="ARBA" id="ARBA00022490"/>
    </source>
</evidence>
<evidence type="ECO:0000313" key="8">
    <source>
        <dbReference type="EMBL" id="WVZ50030.1"/>
    </source>
</evidence>
<keyword evidence="4" id="KW-0479">Metal-binding</keyword>
<dbReference type="PROSITE" id="PS51795">
    <property type="entry name" value="ZF_FLZ"/>
    <property type="match status" value="1"/>
</dbReference>
<organism evidence="8 9">
    <name type="scientific">Paspalum notatum var. saurae</name>
    <dbReference type="NCBI Taxonomy" id="547442"/>
    <lineage>
        <taxon>Eukaryota</taxon>
        <taxon>Viridiplantae</taxon>
        <taxon>Streptophyta</taxon>
        <taxon>Embryophyta</taxon>
        <taxon>Tracheophyta</taxon>
        <taxon>Spermatophyta</taxon>
        <taxon>Magnoliopsida</taxon>
        <taxon>Liliopsida</taxon>
        <taxon>Poales</taxon>
        <taxon>Poaceae</taxon>
        <taxon>PACMAD clade</taxon>
        <taxon>Panicoideae</taxon>
        <taxon>Andropogonodae</taxon>
        <taxon>Paspaleae</taxon>
        <taxon>Paspalinae</taxon>
        <taxon>Paspalum</taxon>
    </lineage>
</organism>
<dbReference type="GO" id="GO:0046872">
    <property type="term" value="F:metal ion binding"/>
    <property type="evidence" value="ECO:0007669"/>
    <property type="project" value="UniProtKB-KW"/>
</dbReference>
<keyword evidence="3" id="KW-0963">Cytoplasm</keyword>
<gene>
    <name evidence="8" type="ORF">U9M48_001329</name>
</gene>
<reference evidence="8 9" key="1">
    <citation type="submission" date="2024-02" db="EMBL/GenBank/DDBJ databases">
        <title>High-quality chromosome-scale genome assembly of Pensacola bahiagrass (Paspalum notatum Flugge var. saurae).</title>
        <authorList>
            <person name="Vega J.M."/>
            <person name="Podio M."/>
            <person name="Orjuela J."/>
            <person name="Siena L.A."/>
            <person name="Pessino S.C."/>
            <person name="Combes M.C."/>
            <person name="Mariac C."/>
            <person name="Albertini E."/>
            <person name="Pupilli F."/>
            <person name="Ortiz J.P.A."/>
            <person name="Leblanc O."/>
        </authorList>
    </citation>
    <scope>NUCLEOTIDE SEQUENCE [LARGE SCALE GENOMIC DNA]</scope>
    <source>
        <strain evidence="8">R1</strain>
        <tissue evidence="8">Leaf</tissue>
    </source>
</reference>
<dbReference type="InterPro" id="IPR007650">
    <property type="entry name" value="Zf-FLZ_dom"/>
</dbReference>
<sequence length="103" mass="11466">MAGLDTTPAATQQQRPTASAAATLHATAKIRDDSGGGSRLPMCSFLQRCFLCRRELADGRDIYIYRGDRAFCSEECRCRHILADHHQEYDDCASCQVTDRPGR</sequence>
<evidence type="ECO:0000256" key="1">
    <source>
        <dbReference type="ARBA" id="ARBA00004496"/>
    </source>
</evidence>
<dbReference type="GO" id="GO:0005737">
    <property type="term" value="C:cytoplasm"/>
    <property type="evidence" value="ECO:0007669"/>
    <property type="project" value="UniProtKB-SubCell"/>
</dbReference>
<comment type="similarity">
    <text evidence="2">Belongs to the FLZ family.</text>
</comment>
<dbReference type="PANTHER" id="PTHR33059">
    <property type="entry name" value="FCS-LIKE ZINC FINGER 5"/>
    <property type="match status" value="1"/>
</dbReference>
<evidence type="ECO:0000259" key="7">
    <source>
        <dbReference type="PROSITE" id="PS51795"/>
    </source>
</evidence>
<feature type="region of interest" description="Disordered" evidence="6">
    <location>
        <begin position="1"/>
        <end position="25"/>
    </location>
</feature>
<evidence type="ECO:0000256" key="2">
    <source>
        <dbReference type="ARBA" id="ARBA00009374"/>
    </source>
</evidence>
<keyword evidence="9" id="KW-1185">Reference proteome</keyword>
<accession>A0AAQ3PI01</accession>
<proteinExistence type="inferred from homology"/>
<dbReference type="EMBL" id="CP144745">
    <property type="protein sequence ID" value="WVZ50030.1"/>
    <property type="molecule type" value="Genomic_DNA"/>
</dbReference>